<dbReference type="InterPro" id="IPR027417">
    <property type="entry name" value="P-loop_NTPase"/>
</dbReference>
<dbReference type="InterPro" id="IPR003959">
    <property type="entry name" value="ATPase_AAA_core"/>
</dbReference>
<dbReference type="Gene3D" id="1.10.8.60">
    <property type="match status" value="1"/>
</dbReference>
<dbReference type="SUPFAM" id="SSF52540">
    <property type="entry name" value="P-loop containing nucleoside triphosphate hydrolases"/>
    <property type="match status" value="1"/>
</dbReference>
<accession>A0AAF0A089</accession>
<dbReference type="PANTHER" id="PTHR23077:SF198">
    <property type="entry name" value="ATP-DEPENDENT ZINC METALLOPROTEASE FTSH"/>
    <property type="match status" value="1"/>
</dbReference>
<sequence>MKATLMKRLFRVLKDGSSPDVNAICRRIVDEEKKRGHNQVAKELEQILAQTPIAPKRLAPASLSPLPTNRRDSAPLLTEIPVEKLRHDMVLPEMVESRLARIEREFAARSRLAKHGLRPRHRILLYGPPGCGKNLGAERLAWHTGLPLRKVRFDNLLSSYFGETMSNLRRVFDAAHETPCALFLDECDTLARTRNARNDVGEVTRITNALLEMLEDYRGDGLVIAATNLDSDLDPALFRRFDEVLKIPLPGAAEIRRLLELTLAPIGIETDLPLTALAREMDGMSGSDVVHAAQSAAKLTVLSGRRKVSESDIRHALAEAHERHVSR</sequence>
<proteinExistence type="predicted"/>
<dbReference type="Proteomes" id="UP001218638">
    <property type="component" value="Chromosome"/>
</dbReference>
<dbReference type="GO" id="GO:0016887">
    <property type="term" value="F:ATP hydrolysis activity"/>
    <property type="evidence" value="ECO:0007669"/>
    <property type="project" value="InterPro"/>
</dbReference>
<dbReference type="EMBL" id="CP119075">
    <property type="protein sequence ID" value="WED64828.1"/>
    <property type="molecule type" value="Genomic_DNA"/>
</dbReference>
<dbReference type="InterPro" id="IPR003593">
    <property type="entry name" value="AAA+_ATPase"/>
</dbReference>
<dbReference type="InterPro" id="IPR050168">
    <property type="entry name" value="AAA_ATPase_domain"/>
</dbReference>
<dbReference type="GO" id="GO:0005524">
    <property type="term" value="F:ATP binding"/>
    <property type="evidence" value="ECO:0007669"/>
    <property type="project" value="InterPro"/>
</dbReference>
<protein>
    <submittedName>
        <fullName evidence="2">AAA family ATPase</fullName>
    </submittedName>
</protein>
<dbReference type="Gene3D" id="3.40.50.300">
    <property type="entry name" value="P-loop containing nucleotide triphosphate hydrolases"/>
    <property type="match status" value="1"/>
</dbReference>
<dbReference type="SMART" id="SM00382">
    <property type="entry name" value="AAA"/>
    <property type="match status" value="1"/>
</dbReference>
<gene>
    <name evidence="2" type="ORF">PXH66_20985</name>
</gene>
<dbReference type="Pfam" id="PF00004">
    <property type="entry name" value="AAA"/>
    <property type="match status" value="1"/>
</dbReference>
<dbReference type="KEGG" id="slom:PXH66_20985"/>
<name>A0AAF0A089_9BACT</name>
<keyword evidence="3" id="KW-1185">Reference proteome</keyword>
<reference evidence="2" key="1">
    <citation type="submission" date="2023-03" db="EMBL/GenBank/DDBJ databases">
        <title>Lomoglobus Profundus gen. nov., sp. nov., a novel member of the phylum Verrucomicrobia, isolated from deep-marine sediment of South China Sea.</title>
        <authorList>
            <person name="Ahmad T."/>
            <person name="Ishaq S.E."/>
            <person name="Wang F."/>
        </authorList>
    </citation>
    <scope>NUCLEOTIDE SEQUENCE</scope>
    <source>
        <strain evidence="2">LMO-M01</strain>
    </source>
</reference>
<feature type="domain" description="AAA+ ATPase" evidence="1">
    <location>
        <begin position="119"/>
        <end position="251"/>
    </location>
</feature>
<evidence type="ECO:0000259" key="1">
    <source>
        <dbReference type="SMART" id="SM00382"/>
    </source>
</evidence>
<dbReference type="RefSeq" id="WP_330931908.1">
    <property type="nucleotide sequence ID" value="NZ_CP119075.1"/>
</dbReference>
<evidence type="ECO:0000313" key="3">
    <source>
        <dbReference type="Proteomes" id="UP001218638"/>
    </source>
</evidence>
<dbReference type="CDD" id="cd19481">
    <property type="entry name" value="RecA-like_protease"/>
    <property type="match status" value="1"/>
</dbReference>
<evidence type="ECO:0000313" key="2">
    <source>
        <dbReference type="EMBL" id="WED64828.1"/>
    </source>
</evidence>
<dbReference type="AlphaFoldDB" id="A0AAF0A089"/>
<organism evidence="2 3">
    <name type="scientific">Synoicihabitans lomoniglobus</name>
    <dbReference type="NCBI Taxonomy" id="2909285"/>
    <lineage>
        <taxon>Bacteria</taxon>
        <taxon>Pseudomonadati</taxon>
        <taxon>Verrucomicrobiota</taxon>
        <taxon>Opitutia</taxon>
        <taxon>Opitutales</taxon>
        <taxon>Opitutaceae</taxon>
        <taxon>Synoicihabitans</taxon>
    </lineage>
</organism>
<dbReference type="PANTHER" id="PTHR23077">
    <property type="entry name" value="AAA-FAMILY ATPASE"/>
    <property type="match status" value="1"/>
</dbReference>